<reference evidence="3 4" key="1">
    <citation type="journal article" date="2019" name="Int. J. Syst. Evol. Microbiol.">
        <title>The Global Catalogue of Microorganisms (GCM) 10K type strain sequencing project: providing services to taxonomists for standard genome sequencing and annotation.</title>
        <authorList>
            <consortium name="The Broad Institute Genomics Platform"/>
            <consortium name="The Broad Institute Genome Sequencing Center for Infectious Disease"/>
            <person name="Wu L."/>
            <person name="Ma J."/>
        </authorList>
    </citation>
    <scope>NUCLEOTIDE SEQUENCE [LARGE SCALE GENOMIC DNA]</scope>
    <source>
        <strain evidence="3 4">JCM 13004</strain>
    </source>
</reference>
<keyword evidence="3" id="KW-0489">Methyltransferase</keyword>
<feature type="domain" description="Methyltransferase" evidence="2">
    <location>
        <begin position="38"/>
        <end position="135"/>
    </location>
</feature>
<dbReference type="CDD" id="cd02440">
    <property type="entry name" value="AdoMet_MTases"/>
    <property type="match status" value="1"/>
</dbReference>
<evidence type="ECO:0000313" key="4">
    <source>
        <dbReference type="Proteomes" id="UP001500037"/>
    </source>
</evidence>
<dbReference type="EMBL" id="BAAALF010000065">
    <property type="protein sequence ID" value="GAA1243885.1"/>
    <property type="molecule type" value="Genomic_DNA"/>
</dbReference>
<gene>
    <name evidence="3" type="ORF">GCM10009665_38400</name>
</gene>
<dbReference type="GO" id="GO:0032259">
    <property type="term" value="P:methylation"/>
    <property type="evidence" value="ECO:0007669"/>
    <property type="project" value="UniProtKB-KW"/>
</dbReference>
<proteinExistence type="predicted"/>
<evidence type="ECO:0000256" key="1">
    <source>
        <dbReference type="ARBA" id="ARBA00022679"/>
    </source>
</evidence>
<dbReference type="Pfam" id="PF13649">
    <property type="entry name" value="Methyltransf_25"/>
    <property type="match status" value="1"/>
</dbReference>
<keyword evidence="4" id="KW-1185">Reference proteome</keyword>
<dbReference type="GO" id="GO:0008168">
    <property type="term" value="F:methyltransferase activity"/>
    <property type="evidence" value="ECO:0007669"/>
    <property type="project" value="UniProtKB-KW"/>
</dbReference>
<protein>
    <submittedName>
        <fullName evidence="3">Class I SAM-dependent methyltransferase</fullName>
    </submittedName>
</protein>
<dbReference type="Proteomes" id="UP001500037">
    <property type="component" value="Unassembled WGS sequence"/>
</dbReference>
<evidence type="ECO:0000259" key="2">
    <source>
        <dbReference type="Pfam" id="PF13649"/>
    </source>
</evidence>
<dbReference type="Gene3D" id="3.40.50.150">
    <property type="entry name" value="Vaccinia Virus protein VP39"/>
    <property type="match status" value="1"/>
</dbReference>
<dbReference type="SUPFAM" id="SSF53335">
    <property type="entry name" value="S-adenosyl-L-methionine-dependent methyltransferases"/>
    <property type="match status" value="1"/>
</dbReference>
<keyword evidence="1" id="KW-0808">Transferase</keyword>
<accession>A0ABN1WDL4</accession>
<sequence>MFSDAEAAELYDLLNPWDPARFPGDAFYADLLTEADSVLDVGCGTGAMLHLARRRGHTGRLMGIDPDRAALDRARHRAGVGDAGIEWVEGTAADCPPRADFELAVMTGHAFQFLVGDEELRASLAAVAAALRVGGRFAFETRHPQARAWEEWNPADAADLTGPGGRELRVWHEVESVTGGVVTFTGTTATPDGTVLRVDRARLRFLEEAALDALLHDAGFTIEARYGDWRRGPVTAASREIVTIARRR</sequence>
<comment type="caution">
    <text evidence="3">The sequence shown here is derived from an EMBL/GenBank/DDBJ whole genome shotgun (WGS) entry which is preliminary data.</text>
</comment>
<dbReference type="InterPro" id="IPR041698">
    <property type="entry name" value="Methyltransf_25"/>
</dbReference>
<dbReference type="InterPro" id="IPR029063">
    <property type="entry name" value="SAM-dependent_MTases_sf"/>
</dbReference>
<dbReference type="RefSeq" id="WP_344442959.1">
    <property type="nucleotide sequence ID" value="NZ_BAAALF010000065.1"/>
</dbReference>
<dbReference type="PANTHER" id="PTHR43861">
    <property type="entry name" value="TRANS-ACONITATE 2-METHYLTRANSFERASE-RELATED"/>
    <property type="match status" value="1"/>
</dbReference>
<name>A0ABN1WDL4_9ACTN</name>
<evidence type="ECO:0000313" key="3">
    <source>
        <dbReference type="EMBL" id="GAA1243885.1"/>
    </source>
</evidence>
<organism evidence="3 4">
    <name type="scientific">Kitasatospora nipponensis</name>
    <dbReference type="NCBI Taxonomy" id="258049"/>
    <lineage>
        <taxon>Bacteria</taxon>
        <taxon>Bacillati</taxon>
        <taxon>Actinomycetota</taxon>
        <taxon>Actinomycetes</taxon>
        <taxon>Kitasatosporales</taxon>
        <taxon>Streptomycetaceae</taxon>
        <taxon>Kitasatospora</taxon>
    </lineage>
</organism>